<dbReference type="InterPro" id="IPR021369">
    <property type="entry name" value="DUF2985"/>
</dbReference>
<evidence type="ECO:0000313" key="4">
    <source>
        <dbReference type="Proteomes" id="UP000076722"/>
    </source>
</evidence>
<evidence type="ECO:0000256" key="1">
    <source>
        <dbReference type="SAM" id="MobiDB-lite"/>
    </source>
</evidence>
<dbReference type="OrthoDB" id="3365211at2759"/>
<feature type="compositionally biased region" description="Basic residues" evidence="1">
    <location>
        <begin position="103"/>
        <end position="112"/>
    </location>
</feature>
<feature type="compositionally biased region" description="Basic and acidic residues" evidence="1">
    <location>
        <begin position="72"/>
        <end position="81"/>
    </location>
</feature>
<feature type="compositionally biased region" description="Low complexity" evidence="1">
    <location>
        <begin position="1"/>
        <end position="13"/>
    </location>
</feature>
<dbReference type="PANTHER" id="PTHR35872:SF2">
    <property type="entry name" value="INTEGRAL MEMBRANE PROTEIN (AFU_ORTHOLOGUE AFUA_5G07110)"/>
    <property type="match status" value="1"/>
</dbReference>
<feature type="transmembrane region" description="Helical" evidence="2">
    <location>
        <begin position="455"/>
        <end position="473"/>
    </location>
</feature>
<gene>
    <name evidence="3" type="ORF">SISNIDRAFT_449677</name>
</gene>
<reference evidence="3 4" key="1">
    <citation type="journal article" date="2016" name="Mol. Biol. Evol.">
        <title>Comparative Genomics of Early-Diverging Mushroom-Forming Fungi Provides Insights into the Origins of Lignocellulose Decay Capabilities.</title>
        <authorList>
            <person name="Nagy L.G."/>
            <person name="Riley R."/>
            <person name="Tritt A."/>
            <person name="Adam C."/>
            <person name="Daum C."/>
            <person name="Floudas D."/>
            <person name="Sun H."/>
            <person name="Yadav J.S."/>
            <person name="Pangilinan J."/>
            <person name="Larsson K.H."/>
            <person name="Matsuura K."/>
            <person name="Barry K."/>
            <person name="Labutti K."/>
            <person name="Kuo R."/>
            <person name="Ohm R.A."/>
            <person name="Bhattacharya S.S."/>
            <person name="Shirouzu T."/>
            <person name="Yoshinaga Y."/>
            <person name="Martin F.M."/>
            <person name="Grigoriev I.V."/>
            <person name="Hibbett D.S."/>
        </authorList>
    </citation>
    <scope>NUCLEOTIDE SEQUENCE [LARGE SCALE GENOMIC DNA]</scope>
    <source>
        <strain evidence="3 4">HHB9708</strain>
    </source>
</reference>
<dbReference type="AlphaFoldDB" id="A0A164ZTH4"/>
<feature type="compositionally biased region" description="Polar residues" evidence="1">
    <location>
        <begin position="518"/>
        <end position="530"/>
    </location>
</feature>
<dbReference type="PANTHER" id="PTHR35872">
    <property type="entry name" value="INTEGRAL MEMBRANE PROTEIN (AFU_ORTHOLOGUE AFUA_5G07110)"/>
    <property type="match status" value="1"/>
</dbReference>
<dbReference type="Pfam" id="PF11204">
    <property type="entry name" value="DUF2985"/>
    <property type="match status" value="1"/>
</dbReference>
<feature type="region of interest" description="Disordered" evidence="1">
    <location>
        <begin position="506"/>
        <end position="554"/>
    </location>
</feature>
<organism evidence="3 4">
    <name type="scientific">Sistotremastrum niveocremeum HHB9708</name>
    <dbReference type="NCBI Taxonomy" id="1314777"/>
    <lineage>
        <taxon>Eukaryota</taxon>
        <taxon>Fungi</taxon>
        <taxon>Dikarya</taxon>
        <taxon>Basidiomycota</taxon>
        <taxon>Agaricomycotina</taxon>
        <taxon>Agaricomycetes</taxon>
        <taxon>Sistotremastrales</taxon>
        <taxon>Sistotremastraceae</taxon>
        <taxon>Sertulicium</taxon>
        <taxon>Sertulicium niveocremeum</taxon>
    </lineage>
</organism>
<accession>A0A164ZTH4</accession>
<dbReference type="EMBL" id="KV419396">
    <property type="protein sequence ID" value="KZS98047.1"/>
    <property type="molecule type" value="Genomic_DNA"/>
</dbReference>
<keyword evidence="4" id="KW-1185">Reference proteome</keyword>
<feature type="region of interest" description="Disordered" evidence="1">
    <location>
        <begin position="1"/>
        <end position="83"/>
    </location>
</feature>
<evidence type="ECO:0000313" key="3">
    <source>
        <dbReference type="EMBL" id="KZS98047.1"/>
    </source>
</evidence>
<dbReference type="STRING" id="1314777.A0A164ZTH4"/>
<feature type="transmembrane region" description="Helical" evidence="2">
    <location>
        <begin position="277"/>
        <end position="296"/>
    </location>
</feature>
<keyword evidence="2" id="KW-0472">Membrane</keyword>
<feature type="compositionally biased region" description="Low complexity" evidence="1">
    <location>
        <begin position="60"/>
        <end position="69"/>
    </location>
</feature>
<sequence>MSSSIRVRRGSVSNYTQLNDSPPGSQRRSTSPARRRSRTVASVFHPLETVPSVIAPPTPDQESPQSQPDSQDDPHNNDPDHHRHHYHYRHARLSRVSHYILSGKRRSRHRSSGAHSSSDGSHRDTLRVDNAPQMELLIPTHGQPGLMGSSLSLPRSIDESSDDSSEHHDDDIVDHLDVIDAEISAVSNLQNAANSILIPPLNFYDRRPVVMLPTTARVPARANILTDTEKGIKPEQSAESLDELDRHVDDVLRRRDKFKRTMKGFWTFVKTPTGAIAVIYGFLCAFWGAAIVFFLAKFINLHNADRQGFWVEVCSQVENGLFTVTGVGLIPWRVVDTYRMFKIWRFKRLTRSLRKKAGLPPLIDIDDLPDPIYDPNYVHVLTEKQQEELHYQQTMFKKSQTWYRPHGTSTHKAFPINRALLICLLIDGNSIFQCMLCGTMWGLNRFQRPAWTTGTLIPASFLCGIAAVVAIWVGGHKTKRTQEVEERLKAALAVEKRTRVPAGITIVTQPPPEDETNTTKGESSAPNTALESDIGETMTIPHHDSLGIPSEPTR</sequence>
<keyword evidence="2" id="KW-0812">Transmembrane</keyword>
<proteinExistence type="predicted"/>
<feature type="region of interest" description="Disordered" evidence="1">
    <location>
        <begin position="103"/>
        <end position="125"/>
    </location>
</feature>
<protein>
    <submittedName>
        <fullName evidence="3">Uncharacterized protein</fullName>
    </submittedName>
</protein>
<dbReference type="Proteomes" id="UP000076722">
    <property type="component" value="Unassembled WGS sequence"/>
</dbReference>
<feature type="compositionally biased region" description="Polar residues" evidence="1">
    <location>
        <begin position="14"/>
        <end position="26"/>
    </location>
</feature>
<feature type="transmembrane region" description="Helical" evidence="2">
    <location>
        <begin position="419"/>
        <end position="443"/>
    </location>
</feature>
<evidence type="ECO:0000256" key="2">
    <source>
        <dbReference type="SAM" id="Phobius"/>
    </source>
</evidence>
<name>A0A164ZTH4_9AGAM</name>
<keyword evidence="2" id="KW-1133">Transmembrane helix</keyword>
<feature type="region of interest" description="Disordered" evidence="1">
    <location>
        <begin position="138"/>
        <end position="169"/>
    </location>
</feature>